<evidence type="ECO:0000313" key="6">
    <source>
        <dbReference type="EMBL" id="PRP80557.1"/>
    </source>
</evidence>
<dbReference type="STRING" id="1890364.A0A2P6N9C4"/>
<dbReference type="PANTHER" id="PTHR21141">
    <property type="entry name" value="60S ACIDIC RIBOSOMAL PROTEIN FAMILY MEMBER"/>
    <property type="match status" value="1"/>
</dbReference>
<accession>A0A2P6N9C4</accession>
<dbReference type="Proteomes" id="UP000241769">
    <property type="component" value="Unassembled WGS sequence"/>
</dbReference>
<proteinExistence type="inferred from homology"/>
<dbReference type="GO" id="GO:0022625">
    <property type="term" value="C:cytosolic large ribosomal subunit"/>
    <property type="evidence" value="ECO:0007669"/>
    <property type="project" value="InterPro"/>
</dbReference>
<keyword evidence="4" id="KW-0687">Ribonucleoprotein</keyword>
<name>A0A2P6N9C4_9EUKA</name>
<dbReference type="FunCoup" id="A0A2P6N9C4">
    <property type="interactions" value="285"/>
</dbReference>
<dbReference type="OrthoDB" id="30264at2759"/>
<protein>
    <recommendedName>
        <fullName evidence="8">60S acidic ribosomal protein P2</fullName>
    </recommendedName>
</protein>
<sequence length="112" mass="11057">MKVVAAYLLAVLGGNATPSESDVTKILSSVGIEADSARVSQLVSELSGKNLEELIAAGASKLASVPSGGAAAAGSAPAAAAPAGGAAPAKEEKKKEEPKEEEDDDMGFGLFD</sequence>
<keyword evidence="7" id="KW-1185">Reference proteome</keyword>
<evidence type="ECO:0000256" key="3">
    <source>
        <dbReference type="ARBA" id="ARBA00022980"/>
    </source>
</evidence>
<dbReference type="EMBL" id="MDYQ01000145">
    <property type="protein sequence ID" value="PRP80557.1"/>
    <property type="molecule type" value="Genomic_DNA"/>
</dbReference>
<evidence type="ECO:0000256" key="1">
    <source>
        <dbReference type="ARBA" id="ARBA00005436"/>
    </source>
</evidence>
<feature type="region of interest" description="Disordered" evidence="5">
    <location>
        <begin position="65"/>
        <end position="112"/>
    </location>
</feature>
<dbReference type="AlphaFoldDB" id="A0A2P6N9C4"/>
<feature type="compositionally biased region" description="Basic and acidic residues" evidence="5">
    <location>
        <begin position="89"/>
        <end position="98"/>
    </location>
</feature>
<evidence type="ECO:0000256" key="2">
    <source>
        <dbReference type="ARBA" id="ARBA00022553"/>
    </source>
</evidence>
<evidence type="ECO:0008006" key="8">
    <source>
        <dbReference type="Google" id="ProtNLM"/>
    </source>
</evidence>
<reference evidence="6 7" key="1">
    <citation type="journal article" date="2018" name="Genome Biol. Evol.">
        <title>Multiple Roots of Fruiting Body Formation in Amoebozoa.</title>
        <authorList>
            <person name="Hillmann F."/>
            <person name="Forbes G."/>
            <person name="Novohradska S."/>
            <person name="Ferling I."/>
            <person name="Riege K."/>
            <person name="Groth M."/>
            <person name="Westermann M."/>
            <person name="Marz M."/>
            <person name="Spaller T."/>
            <person name="Winckler T."/>
            <person name="Schaap P."/>
            <person name="Glockner G."/>
        </authorList>
    </citation>
    <scope>NUCLEOTIDE SEQUENCE [LARGE SCALE GENOMIC DNA]</scope>
    <source>
        <strain evidence="6 7">Jena</strain>
    </source>
</reference>
<dbReference type="InterPro" id="IPR038716">
    <property type="entry name" value="P1/P2_N_sf"/>
</dbReference>
<dbReference type="GO" id="GO:0002182">
    <property type="term" value="P:cytoplasmic translational elongation"/>
    <property type="evidence" value="ECO:0007669"/>
    <property type="project" value="InterPro"/>
</dbReference>
<dbReference type="CDD" id="cd05833">
    <property type="entry name" value="Ribosomal_P2"/>
    <property type="match status" value="1"/>
</dbReference>
<comment type="caution">
    <text evidence="6">The sequence shown here is derived from an EMBL/GenBank/DDBJ whole genome shotgun (WGS) entry which is preliminary data.</text>
</comment>
<dbReference type="InterPro" id="IPR044076">
    <property type="entry name" value="Ribosomal_P2"/>
</dbReference>
<dbReference type="PANTHER" id="PTHR21141:SF5">
    <property type="entry name" value="LARGE RIBOSOMAL SUBUNIT PROTEIN P2"/>
    <property type="match status" value="1"/>
</dbReference>
<dbReference type="HAMAP" id="MF_01478">
    <property type="entry name" value="Ribosomal_L12_arch"/>
    <property type="match status" value="1"/>
</dbReference>
<evidence type="ECO:0000256" key="5">
    <source>
        <dbReference type="SAM" id="MobiDB-lite"/>
    </source>
</evidence>
<dbReference type="Gene3D" id="1.10.10.1410">
    <property type="match status" value="1"/>
</dbReference>
<dbReference type="GO" id="GO:0003735">
    <property type="term" value="F:structural constituent of ribosome"/>
    <property type="evidence" value="ECO:0007669"/>
    <property type="project" value="InterPro"/>
</dbReference>
<gene>
    <name evidence="6" type="ORF">PROFUN_11870</name>
</gene>
<dbReference type="InterPro" id="IPR001859">
    <property type="entry name" value="Ribosomal_P1/P2_euk"/>
</dbReference>
<organism evidence="6 7">
    <name type="scientific">Planoprotostelium fungivorum</name>
    <dbReference type="NCBI Taxonomy" id="1890364"/>
    <lineage>
        <taxon>Eukaryota</taxon>
        <taxon>Amoebozoa</taxon>
        <taxon>Evosea</taxon>
        <taxon>Variosea</taxon>
        <taxon>Cavosteliida</taxon>
        <taxon>Cavosteliaceae</taxon>
        <taxon>Planoprotostelium</taxon>
    </lineage>
</organism>
<keyword evidence="3" id="KW-0689">Ribosomal protein</keyword>
<comment type="similarity">
    <text evidence="1">Belongs to the eukaryotic ribosomal protein P1/P2 family.</text>
</comment>
<keyword evidence="2" id="KW-0597">Phosphoprotein</keyword>
<dbReference type="PRINTS" id="PR00456">
    <property type="entry name" value="RIBOSOMALP2"/>
</dbReference>
<evidence type="ECO:0000256" key="4">
    <source>
        <dbReference type="ARBA" id="ARBA00023274"/>
    </source>
</evidence>
<evidence type="ECO:0000313" key="7">
    <source>
        <dbReference type="Proteomes" id="UP000241769"/>
    </source>
</evidence>
<dbReference type="InParanoid" id="A0A2P6N9C4"/>
<dbReference type="InterPro" id="IPR027534">
    <property type="entry name" value="Ribosomal_P1/P2"/>
</dbReference>
<dbReference type="Pfam" id="PF00428">
    <property type="entry name" value="Ribosomal_60s"/>
    <property type="match status" value="1"/>
</dbReference>
<feature type="compositionally biased region" description="Low complexity" evidence="5">
    <location>
        <begin position="66"/>
        <end position="88"/>
    </location>
</feature>
<dbReference type="FunFam" id="1.10.10.1410:FF:000002">
    <property type="entry name" value="60S acidic ribosomal protein P2"/>
    <property type="match status" value="1"/>
</dbReference>